<dbReference type="Proteomes" id="UP000501179">
    <property type="component" value="Chromosome"/>
</dbReference>
<reference evidence="4 5" key="1">
    <citation type="submission" date="2020-03" db="EMBL/GenBank/DDBJ databases">
        <title>A novel species.</title>
        <authorList>
            <person name="Gao J."/>
        </authorList>
    </citation>
    <scope>NUCLEOTIDE SEQUENCE [LARGE SCALE GENOMIC DNA]</scope>
    <source>
        <strain evidence="4 5">QMT-12</strain>
    </source>
</reference>
<evidence type="ECO:0000313" key="4">
    <source>
        <dbReference type="EMBL" id="QIQ04143.1"/>
    </source>
</evidence>
<feature type="signal peptide" evidence="3">
    <location>
        <begin position="1"/>
        <end position="30"/>
    </location>
</feature>
<keyword evidence="3" id="KW-0732">Signal</keyword>
<comment type="subcellular location">
    <subcellularLocation>
        <location evidence="1">Secreted</location>
    </subcellularLocation>
</comment>
<gene>
    <name evidence="4" type="ORF">HA039_19160</name>
</gene>
<keyword evidence="2" id="KW-0964">Secreted</keyword>
<feature type="chain" id="PRO_5026102571" evidence="3">
    <location>
        <begin position="31"/>
        <end position="395"/>
    </location>
</feature>
<dbReference type="KEGG" id="slia:HA039_19160"/>
<protein>
    <submittedName>
        <fullName evidence="4">Gluconolaconase</fullName>
    </submittedName>
</protein>
<dbReference type="GO" id="GO:0005576">
    <property type="term" value="C:extracellular region"/>
    <property type="evidence" value="ECO:0007669"/>
    <property type="project" value="UniProtKB-SubCell"/>
</dbReference>
<organism evidence="4 5">
    <name type="scientific">Streptomyces liangshanensis</name>
    <dbReference type="NCBI Taxonomy" id="2717324"/>
    <lineage>
        <taxon>Bacteria</taxon>
        <taxon>Bacillati</taxon>
        <taxon>Actinomycetota</taxon>
        <taxon>Actinomycetes</taxon>
        <taxon>Kitasatosporales</taxon>
        <taxon>Streptomycetaceae</taxon>
        <taxon>Streptomyces</taxon>
    </lineage>
</organism>
<accession>A0A6G9H0T1</accession>
<dbReference type="PANTHER" id="PTHR10009:SF18">
    <property type="entry name" value="PROTEIN YELLOW-LIKE PROTEIN"/>
    <property type="match status" value="1"/>
</dbReference>
<evidence type="ECO:0000313" key="5">
    <source>
        <dbReference type="Proteomes" id="UP000501179"/>
    </source>
</evidence>
<dbReference type="InterPro" id="IPR017996">
    <property type="entry name" value="MRJP/yellow-related"/>
</dbReference>
<proteinExistence type="predicted"/>
<dbReference type="EMBL" id="CP050177">
    <property type="protein sequence ID" value="QIQ04143.1"/>
    <property type="molecule type" value="Genomic_DNA"/>
</dbReference>
<dbReference type="InterPro" id="IPR006311">
    <property type="entry name" value="TAT_signal"/>
</dbReference>
<name>A0A6G9H0T1_9ACTN</name>
<keyword evidence="5" id="KW-1185">Reference proteome</keyword>
<dbReference type="Pfam" id="PF03022">
    <property type="entry name" value="MRJP"/>
    <property type="match status" value="1"/>
</dbReference>
<evidence type="ECO:0000256" key="2">
    <source>
        <dbReference type="ARBA" id="ARBA00022525"/>
    </source>
</evidence>
<dbReference type="RefSeq" id="WP_167031326.1">
    <property type="nucleotide sequence ID" value="NZ_CP050177.1"/>
</dbReference>
<sequence>MKRRTVLGTTALAVAAASLATTQLTGSASAAHAGPAVAAHAAPAVTTRHTPQPAGQFKVVARFDGAMPTGVTVSSHGRTFVSFPRLGDKVPFTVAEIRDGKAVPYPDAEVNRQDPADLAGHFQSAQSVVVDAKDRLWVLDTGSPQFAGSSYGGPKLVAIDLHTNKIVRKILFPTSVVPGDSYINDVRFDLRRGADGLAFITDAGGKNGIITVDLATGHSWRRLAGDPSTIPDKNFVSILDGKPLPNEFGSDGIALSPDGKRLYYSPLSSRRLASVSLDALANPRATDAQVAATVRNLGSKPQADGLESDTKGRLYGGDEEHNSIWRRNMDGTYRTIAKNDRLHWVDTLSVASDGHLYAIANQFDRQALFHNGKDLRQKPYLLVRLSIDAGPVTLR</sequence>
<evidence type="ECO:0000256" key="1">
    <source>
        <dbReference type="ARBA" id="ARBA00004613"/>
    </source>
</evidence>
<evidence type="ECO:0000256" key="3">
    <source>
        <dbReference type="SAM" id="SignalP"/>
    </source>
</evidence>
<dbReference type="InterPro" id="IPR011042">
    <property type="entry name" value="6-blade_b-propeller_TolB-like"/>
</dbReference>
<dbReference type="PROSITE" id="PS51318">
    <property type="entry name" value="TAT"/>
    <property type="match status" value="1"/>
</dbReference>
<dbReference type="AlphaFoldDB" id="A0A6G9H0T1"/>
<dbReference type="SUPFAM" id="SSF101898">
    <property type="entry name" value="NHL repeat"/>
    <property type="match status" value="1"/>
</dbReference>
<dbReference type="PANTHER" id="PTHR10009">
    <property type="entry name" value="PROTEIN YELLOW-RELATED"/>
    <property type="match status" value="1"/>
</dbReference>
<dbReference type="Gene3D" id="2.120.10.30">
    <property type="entry name" value="TolB, C-terminal domain"/>
    <property type="match status" value="1"/>
</dbReference>